<dbReference type="AlphaFoldDB" id="A0A165EXE1"/>
<keyword evidence="1" id="KW-0175">Coiled coil</keyword>
<dbReference type="OrthoDB" id="2755069at2759"/>
<keyword evidence="4" id="KW-1185">Reference proteome</keyword>
<accession>A0A165EXE1</accession>
<dbReference type="Proteomes" id="UP000076842">
    <property type="component" value="Unassembled WGS sequence"/>
</dbReference>
<feature type="coiled-coil region" evidence="1">
    <location>
        <begin position="58"/>
        <end position="92"/>
    </location>
</feature>
<evidence type="ECO:0000256" key="2">
    <source>
        <dbReference type="SAM" id="MobiDB-lite"/>
    </source>
</evidence>
<feature type="compositionally biased region" description="Acidic residues" evidence="2">
    <location>
        <begin position="222"/>
        <end position="264"/>
    </location>
</feature>
<name>A0A165EXE1_9BASI</name>
<dbReference type="InParanoid" id="A0A165EXE1"/>
<feature type="region of interest" description="Disordered" evidence="2">
    <location>
        <begin position="204"/>
        <end position="264"/>
    </location>
</feature>
<gene>
    <name evidence="3" type="ORF">CALCODRAFT_484588</name>
</gene>
<feature type="non-terminal residue" evidence="3">
    <location>
        <position position="1"/>
    </location>
</feature>
<evidence type="ECO:0000313" key="3">
    <source>
        <dbReference type="EMBL" id="KZT55717.1"/>
    </source>
</evidence>
<feature type="region of interest" description="Disordered" evidence="2">
    <location>
        <begin position="1"/>
        <end position="55"/>
    </location>
</feature>
<protein>
    <submittedName>
        <fullName evidence="3">Uncharacterized protein</fullName>
    </submittedName>
</protein>
<feature type="compositionally biased region" description="Low complexity" evidence="2">
    <location>
        <begin position="204"/>
        <end position="214"/>
    </location>
</feature>
<evidence type="ECO:0000313" key="4">
    <source>
        <dbReference type="Proteomes" id="UP000076842"/>
    </source>
</evidence>
<organism evidence="3 4">
    <name type="scientific">Calocera cornea HHB12733</name>
    <dbReference type="NCBI Taxonomy" id="1353952"/>
    <lineage>
        <taxon>Eukaryota</taxon>
        <taxon>Fungi</taxon>
        <taxon>Dikarya</taxon>
        <taxon>Basidiomycota</taxon>
        <taxon>Agaricomycotina</taxon>
        <taxon>Dacrymycetes</taxon>
        <taxon>Dacrymycetales</taxon>
        <taxon>Dacrymycetaceae</taxon>
        <taxon>Calocera</taxon>
    </lineage>
</organism>
<evidence type="ECO:0000256" key="1">
    <source>
        <dbReference type="SAM" id="Coils"/>
    </source>
</evidence>
<sequence length="264" mass="28845">TLAPPSTTGAKKRKSNKENAAPDESTAKRARKMPERQTDNSVNVKAATTKKPTAAEKVREAEQLVLETKAQYAALQAELALTKGKLKKALKKKEGEIKLIPKPPGQLVKDYKLQAAMRLGEDKTLYNFLADSVRKAFIQSGLSPQRRITDFSSKELSTVYKLAEKNSPELAAYDRQWASKDLLMQYLKNLKLRRKRTAAAAANANANANANGDENGQGEQGAGEEEEDAEQEGEGGAEGDEGDDDDEDDDEDDEDEDEDGEDGA</sequence>
<reference evidence="3 4" key="1">
    <citation type="journal article" date="2016" name="Mol. Biol. Evol.">
        <title>Comparative Genomics of Early-Diverging Mushroom-Forming Fungi Provides Insights into the Origins of Lignocellulose Decay Capabilities.</title>
        <authorList>
            <person name="Nagy L.G."/>
            <person name="Riley R."/>
            <person name="Tritt A."/>
            <person name="Adam C."/>
            <person name="Daum C."/>
            <person name="Floudas D."/>
            <person name="Sun H."/>
            <person name="Yadav J.S."/>
            <person name="Pangilinan J."/>
            <person name="Larsson K.H."/>
            <person name="Matsuura K."/>
            <person name="Barry K."/>
            <person name="Labutti K."/>
            <person name="Kuo R."/>
            <person name="Ohm R.A."/>
            <person name="Bhattacharya S.S."/>
            <person name="Shirouzu T."/>
            <person name="Yoshinaga Y."/>
            <person name="Martin F.M."/>
            <person name="Grigoriev I.V."/>
            <person name="Hibbett D.S."/>
        </authorList>
    </citation>
    <scope>NUCLEOTIDE SEQUENCE [LARGE SCALE GENOMIC DNA]</scope>
    <source>
        <strain evidence="3 4">HHB12733</strain>
    </source>
</reference>
<dbReference type="EMBL" id="KV423990">
    <property type="protein sequence ID" value="KZT55717.1"/>
    <property type="molecule type" value="Genomic_DNA"/>
</dbReference>
<dbReference type="STRING" id="1353952.A0A165EXE1"/>
<proteinExistence type="predicted"/>